<dbReference type="EMBL" id="JAPCID010000012">
    <property type="protein sequence ID" value="MDA0137943.1"/>
    <property type="molecule type" value="Genomic_DNA"/>
</dbReference>
<protein>
    <submittedName>
        <fullName evidence="2">MarR family transcriptional regulator</fullName>
    </submittedName>
</protein>
<reference evidence="2" key="1">
    <citation type="submission" date="2022-10" db="EMBL/GenBank/DDBJ databases">
        <title>The WGS of Solirubrobacter sp. CPCC 204708.</title>
        <authorList>
            <person name="Jiang Z."/>
        </authorList>
    </citation>
    <scope>NUCLEOTIDE SEQUENCE</scope>
    <source>
        <strain evidence="2">CPCC 204708</strain>
    </source>
</reference>
<dbReference type="PANTHER" id="PTHR33164:SF43">
    <property type="entry name" value="HTH-TYPE TRANSCRIPTIONAL REPRESSOR YETL"/>
    <property type="match status" value="1"/>
</dbReference>
<dbReference type="PRINTS" id="PR00598">
    <property type="entry name" value="HTHMARR"/>
</dbReference>
<name>A0ABT4RHD9_9ACTN</name>
<dbReference type="InterPro" id="IPR036390">
    <property type="entry name" value="WH_DNA-bd_sf"/>
</dbReference>
<evidence type="ECO:0000259" key="1">
    <source>
        <dbReference type="PROSITE" id="PS50995"/>
    </source>
</evidence>
<dbReference type="SUPFAM" id="SSF46785">
    <property type="entry name" value="Winged helix' DNA-binding domain"/>
    <property type="match status" value="1"/>
</dbReference>
<gene>
    <name evidence="2" type="ORF">OJ962_10560</name>
</gene>
<dbReference type="PROSITE" id="PS50995">
    <property type="entry name" value="HTH_MARR_2"/>
    <property type="match status" value="1"/>
</dbReference>
<evidence type="ECO:0000313" key="3">
    <source>
        <dbReference type="Proteomes" id="UP001147700"/>
    </source>
</evidence>
<comment type="caution">
    <text evidence="2">The sequence shown here is derived from an EMBL/GenBank/DDBJ whole genome shotgun (WGS) entry which is preliminary data.</text>
</comment>
<dbReference type="PANTHER" id="PTHR33164">
    <property type="entry name" value="TRANSCRIPTIONAL REGULATOR, MARR FAMILY"/>
    <property type="match status" value="1"/>
</dbReference>
<proteinExistence type="predicted"/>
<dbReference type="InterPro" id="IPR039422">
    <property type="entry name" value="MarR/SlyA-like"/>
</dbReference>
<keyword evidence="3" id="KW-1185">Reference proteome</keyword>
<dbReference type="RefSeq" id="WP_202952843.1">
    <property type="nucleotide sequence ID" value="NZ_JAPCID010000012.1"/>
</dbReference>
<dbReference type="SMART" id="SM00347">
    <property type="entry name" value="HTH_MARR"/>
    <property type="match status" value="1"/>
</dbReference>
<evidence type="ECO:0000313" key="2">
    <source>
        <dbReference type="EMBL" id="MDA0137943.1"/>
    </source>
</evidence>
<dbReference type="InterPro" id="IPR036388">
    <property type="entry name" value="WH-like_DNA-bd_sf"/>
</dbReference>
<organism evidence="2 3">
    <name type="scientific">Solirubrobacter deserti</name>
    <dbReference type="NCBI Taxonomy" id="2282478"/>
    <lineage>
        <taxon>Bacteria</taxon>
        <taxon>Bacillati</taxon>
        <taxon>Actinomycetota</taxon>
        <taxon>Thermoleophilia</taxon>
        <taxon>Solirubrobacterales</taxon>
        <taxon>Solirubrobacteraceae</taxon>
        <taxon>Solirubrobacter</taxon>
    </lineage>
</organism>
<sequence>MDDPKYLAFYGMLQVSSRLLELVGDRMERESGLAPAWFEVLAQLYKGPVRMGDLADSLTLSRGGATRLVARMEEAGLVEREIPKEDRRATFARITEQGRTVLEEAKPLHFAAVEEIFSRYLTEEQAAVLRDVNAHVLLGNGLACGPVTDGYELAE</sequence>
<accession>A0ABT4RHD9</accession>
<feature type="domain" description="HTH marR-type" evidence="1">
    <location>
        <begin position="5"/>
        <end position="138"/>
    </location>
</feature>
<dbReference type="Proteomes" id="UP001147700">
    <property type="component" value="Unassembled WGS sequence"/>
</dbReference>
<dbReference type="Gene3D" id="1.10.10.10">
    <property type="entry name" value="Winged helix-like DNA-binding domain superfamily/Winged helix DNA-binding domain"/>
    <property type="match status" value="1"/>
</dbReference>
<dbReference type="InterPro" id="IPR000835">
    <property type="entry name" value="HTH_MarR-typ"/>
</dbReference>
<dbReference type="Pfam" id="PF12802">
    <property type="entry name" value="MarR_2"/>
    <property type="match status" value="1"/>
</dbReference>